<evidence type="ECO:0000313" key="3">
    <source>
        <dbReference type="Proteomes" id="UP000318336"/>
    </source>
</evidence>
<accession>A0A542XCN1</accession>
<dbReference type="AlphaFoldDB" id="A0A542XCN1"/>
<evidence type="ECO:0000313" key="2">
    <source>
        <dbReference type="EMBL" id="TQL33554.1"/>
    </source>
</evidence>
<feature type="chain" id="PRO_5022110336" description="Lipoprotein" evidence="1">
    <location>
        <begin position="21"/>
        <end position="162"/>
    </location>
</feature>
<gene>
    <name evidence="2" type="ORF">FB554_1704</name>
</gene>
<dbReference type="EMBL" id="VFOK01000001">
    <property type="protein sequence ID" value="TQL33554.1"/>
    <property type="molecule type" value="Genomic_DNA"/>
</dbReference>
<feature type="signal peptide" evidence="1">
    <location>
        <begin position="1"/>
        <end position="20"/>
    </location>
</feature>
<organism evidence="2 3">
    <name type="scientific">Barrientosiimonas humi</name>
    <dbReference type="NCBI Taxonomy" id="999931"/>
    <lineage>
        <taxon>Bacteria</taxon>
        <taxon>Bacillati</taxon>
        <taxon>Actinomycetota</taxon>
        <taxon>Actinomycetes</taxon>
        <taxon>Micrococcales</taxon>
        <taxon>Dermacoccaceae</taxon>
        <taxon>Barrientosiimonas</taxon>
    </lineage>
</organism>
<evidence type="ECO:0008006" key="4">
    <source>
        <dbReference type="Google" id="ProtNLM"/>
    </source>
</evidence>
<comment type="caution">
    <text evidence="2">The sequence shown here is derived from an EMBL/GenBank/DDBJ whole genome shotgun (WGS) entry which is preliminary data.</text>
</comment>
<sequence length="162" mass="16201">MTAAAASGALLLTGCGGSDAADDAPARPATCASQAPRVSQAYGWGSKVDVDDSGRLYALATAVDGPTVRDARVEVGVVATRRTGDVLAEASTLTLGVVTSDGKLCRDPVGLPMLGLNRQTSVDVSVRTETSGESKDAITLVVLDQGGAVLAAWRTGGATAPS</sequence>
<keyword evidence="1" id="KW-0732">Signal</keyword>
<evidence type="ECO:0000256" key="1">
    <source>
        <dbReference type="SAM" id="SignalP"/>
    </source>
</evidence>
<reference evidence="2 3" key="1">
    <citation type="submission" date="2019-06" db="EMBL/GenBank/DDBJ databases">
        <title>Sequencing the genomes of 1000 actinobacteria strains.</title>
        <authorList>
            <person name="Klenk H.-P."/>
        </authorList>
    </citation>
    <scope>NUCLEOTIDE SEQUENCE [LARGE SCALE GENOMIC DNA]</scope>
    <source>
        <strain evidence="2 3">DSM 24617</strain>
    </source>
</reference>
<keyword evidence="3" id="KW-1185">Reference proteome</keyword>
<protein>
    <recommendedName>
        <fullName evidence="4">Lipoprotein</fullName>
    </recommendedName>
</protein>
<proteinExistence type="predicted"/>
<dbReference type="Proteomes" id="UP000318336">
    <property type="component" value="Unassembled WGS sequence"/>
</dbReference>
<name>A0A542XCN1_9MICO</name>